<evidence type="ECO:0000256" key="10">
    <source>
        <dbReference type="ARBA" id="ARBA00022842"/>
    </source>
</evidence>
<keyword evidence="14" id="KW-1185">Reference proteome</keyword>
<dbReference type="Gene3D" id="3.40.970.10">
    <property type="entry name" value="Ribonuclease H1, N-terminal domain"/>
    <property type="match status" value="1"/>
</dbReference>
<keyword evidence="6" id="KW-0540">Nuclease</keyword>
<dbReference type="Pfam" id="PF01693">
    <property type="entry name" value="Cauli_VI"/>
    <property type="match status" value="1"/>
</dbReference>
<evidence type="ECO:0000256" key="6">
    <source>
        <dbReference type="ARBA" id="ARBA00022722"/>
    </source>
</evidence>
<evidence type="ECO:0000256" key="4">
    <source>
        <dbReference type="ARBA" id="ARBA00012180"/>
    </source>
</evidence>
<comment type="cofactor">
    <cofactor evidence="1">
        <name>Mg(2+)</name>
        <dbReference type="ChEBI" id="CHEBI:18420"/>
    </cofactor>
</comment>
<evidence type="ECO:0000256" key="3">
    <source>
        <dbReference type="ARBA" id="ARBA00005300"/>
    </source>
</evidence>
<dbReference type="Proteomes" id="UP000193411">
    <property type="component" value="Unassembled WGS sequence"/>
</dbReference>
<dbReference type="EMBL" id="MCFL01000048">
    <property type="protein sequence ID" value="ORZ32320.1"/>
    <property type="molecule type" value="Genomic_DNA"/>
</dbReference>
<gene>
    <name evidence="13" type="ORF">BCR44DRAFT_1241443</name>
</gene>
<dbReference type="GO" id="GO:0046872">
    <property type="term" value="F:metal ion binding"/>
    <property type="evidence" value="ECO:0007669"/>
    <property type="project" value="UniProtKB-KW"/>
</dbReference>
<sequence length="300" mass="31336">MGKSSKKKFYAVHKGHQTGVFEKWSEVDPLVKGFAGARYKGFETKSEAEHFAKHGRELPAGSRSAAEAVKEVIQVKKSGPMKAAGSSGKMKQVPMYVAAAAMASASAATSAPGSPTLSRSALLQFTSGKVSMAQAEQIPLPQPKLFAVSQPSSPVPPLSSAGPVPSSPPQSSVTAVPVSPTLIPRDRLDPNTIVVSAPPKLPHDADIMSHIADANPLLPPSSRALKSAFDRAIEVDGVPPATLAGQREVPFLEYELQPGWLKVYTDGSCFGNGKGVKVAKAGMYAQCVLGCSAVNANLTH</sequence>
<evidence type="ECO:0000256" key="2">
    <source>
        <dbReference type="ARBA" id="ARBA00004065"/>
    </source>
</evidence>
<keyword evidence="10" id="KW-0460">Magnesium</keyword>
<reference evidence="13 14" key="1">
    <citation type="submission" date="2016-07" db="EMBL/GenBank/DDBJ databases">
        <title>Pervasive Adenine N6-methylation of Active Genes in Fungi.</title>
        <authorList>
            <consortium name="DOE Joint Genome Institute"/>
            <person name="Mondo S.J."/>
            <person name="Dannebaum R.O."/>
            <person name="Kuo R.C."/>
            <person name="Labutti K."/>
            <person name="Haridas S."/>
            <person name="Kuo A."/>
            <person name="Salamov A."/>
            <person name="Ahrendt S.R."/>
            <person name="Lipzen A."/>
            <person name="Sullivan W."/>
            <person name="Andreopoulos W.B."/>
            <person name="Clum A."/>
            <person name="Lindquist E."/>
            <person name="Daum C."/>
            <person name="Ramamoorthy G.K."/>
            <person name="Gryganskyi A."/>
            <person name="Culley D."/>
            <person name="Magnuson J.K."/>
            <person name="James T.Y."/>
            <person name="O'Malley M.A."/>
            <person name="Stajich J.E."/>
            <person name="Spatafora J.W."/>
            <person name="Visel A."/>
            <person name="Grigoriev I.V."/>
        </authorList>
    </citation>
    <scope>NUCLEOTIDE SEQUENCE [LARGE SCALE GENOMIC DNA]</scope>
    <source>
        <strain evidence="13 14">PL171</strain>
    </source>
</reference>
<evidence type="ECO:0000259" key="12">
    <source>
        <dbReference type="Pfam" id="PF01693"/>
    </source>
</evidence>
<dbReference type="STRING" id="765915.A0A1Y2HCJ8"/>
<comment type="caution">
    <text evidence="13">The sequence shown here is derived from an EMBL/GenBank/DDBJ whole genome shotgun (WGS) entry which is preliminary data.</text>
</comment>
<evidence type="ECO:0000256" key="7">
    <source>
        <dbReference type="ARBA" id="ARBA00022723"/>
    </source>
</evidence>
<dbReference type="SUPFAM" id="SSF55658">
    <property type="entry name" value="L9 N-domain-like"/>
    <property type="match status" value="1"/>
</dbReference>
<evidence type="ECO:0000256" key="11">
    <source>
        <dbReference type="SAM" id="MobiDB-lite"/>
    </source>
</evidence>
<comment type="similarity">
    <text evidence="3">Belongs to the RNase H family.</text>
</comment>
<protein>
    <recommendedName>
        <fullName evidence="5">Ribonuclease H</fullName>
        <ecNumber evidence="4">3.1.26.4</ecNumber>
    </recommendedName>
</protein>
<dbReference type="InterPro" id="IPR037056">
    <property type="entry name" value="RNase_H1_N_sf"/>
</dbReference>
<dbReference type="FunFam" id="3.40.970.10:FF:000002">
    <property type="entry name" value="Ribonuclease H"/>
    <property type="match status" value="1"/>
</dbReference>
<keyword evidence="8" id="KW-0255">Endonuclease</keyword>
<evidence type="ECO:0000256" key="9">
    <source>
        <dbReference type="ARBA" id="ARBA00022801"/>
    </source>
</evidence>
<organism evidence="13 14">
    <name type="scientific">Catenaria anguillulae PL171</name>
    <dbReference type="NCBI Taxonomy" id="765915"/>
    <lineage>
        <taxon>Eukaryota</taxon>
        <taxon>Fungi</taxon>
        <taxon>Fungi incertae sedis</taxon>
        <taxon>Blastocladiomycota</taxon>
        <taxon>Blastocladiomycetes</taxon>
        <taxon>Blastocladiales</taxon>
        <taxon>Catenariaceae</taxon>
        <taxon>Catenaria</taxon>
    </lineage>
</organism>
<evidence type="ECO:0000256" key="5">
    <source>
        <dbReference type="ARBA" id="ARBA00017721"/>
    </source>
</evidence>
<evidence type="ECO:0000313" key="14">
    <source>
        <dbReference type="Proteomes" id="UP000193411"/>
    </source>
</evidence>
<evidence type="ECO:0000256" key="1">
    <source>
        <dbReference type="ARBA" id="ARBA00001946"/>
    </source>
</evidence>
<dbReference type="GO" id="GO:0004523">
    <property type="term" value="F:RNA-DNA hybrid ribonuclease activity"/>
    <property type="evidence" value="ECO:0007669"/>
    <property type="project" value="UniProtKB-EC"/>
</dbReference>
<feature type="domain" description="Ribonuclease H1 N-terminal" evidence="12">
    <location>
        <begin position="8"/>
        <end position="51"/>
    </location>
</feature>
<comment type="function">
    <text evidence="2">Endonuclease that specifically degrades the RNA of RNA-DNA hybrids.</text>
</comment>
<evidence type="ECO:0000313" key="13">
    <source>
        <dbReference type="EMBL" id="ORZ32320.1"/>
    </source>
</evidence>
<keyword evidence="9" id="KW-0378">Hydrolase</keyword>
<dbReference type="OrthoDB" id="407198at2759"/>
<dbReference type="AlphaFoldDB" id="A0A1Y2HCJ8"/>
<keyword evidence="7" id="KW-0479">Metal-binding</keyword>
<proteinExistence type="inferred from homology"/>
<dbReference type="InterPro" id="IPR009027">
    <property type="entry name" value="Ribosomal_bL9/RNase_H1_N"/>
</dbReference>
<name>A0A1Y2HCJ8_9FUNG</name>
<feature type="region of interest" description="Disordered" evidence="11">
    <location>
        <begin position="149"/>
        <end position="176"/>
    </location>
</feature>
<accession>A0A1Y2HCJ8</accession>
<dbReference type="InterPro" id="IPR011320">
    <property type="entry name" value="RNase_H1_N"/>
</dbReference>
<evidence type="ECO:0000256" key="8">
    <source>
        <dbReference type="ARBA" id="ARBA00022759"/>
    </source>
</evidence>
<dbReference type="EC" id="3.1.26.4" evidence="4"/>